<comment type="caution">
    <text evidence="1">The sequence shown here is derived from an EMBL/GenBank/DDBJ whole genome shotgun (WGS) entry which is preliminary data.</text>
</comment>
<protein>
    <submittedName>
        <fullName evidence="1">Uncharacterized protein</fullName>
    </submittedName>
</protein>
<accession>A0A4Y2DP87</accession>
<keyword evidence="2" id="KW-1185">Reference proteome</keyword>
<evidence type="ECO:0000313" key="1">
    <source>
        <dbReference type="EMBL" id="GBM17999.1"/>
    </source>
</evidence>
<reference evidence="1 2" key="1">
    <citation type="journal article" date="2019" name="Sci. Rep.">
        <title>Orb-weaving spider Araneus ventricosus genome elucidates the spidroin gene catalogue.</title>
        <authorList>
            <person name="Kono N."/>
            <person name="Nakamura H."/>
            <person name="Ohtoshi R."/>
            <person name="Moran D.A.P."/>
            <person name="Shinohara A."/>
            <person name="Yoshida Y."/>
            <person name="Fujiwara M."/>
            <person name="Mori M."/>
            <person name="Tomita M."/>
            <person name="Arakawa K."/>
        </authorList>
    </citation>
    <scope>NUCLEOTIDE SEQUENCE [LARGE SCALE GENOMIC DNA]</scope>
</reference>
<organism evidence="1 2">
    <name type="scientific">Araneus ventricosus</name>
    <name type="common">Orbweaver spider</name>
    <name type="synonym">Epeira ventricosa</name>
    <dbReference type="NCBI Taxonomy" id="182803"/>
    <lineage>
        <taxon>Eukaryota</taxon>
        <taxon>Metazoa</taxon>
        <taxon>Ecdysozoa</taxon>
        <taxon>Arthropoda</taxon>
        <taxon>Chelicerata</taxon>
        <taxon>Arachnida</taxon>
        <taxon>Araneae</taxon>
        <taxon>Araneomorphae</taxon>
        <taxon>Entelegynae</taxon>
        <taxon>Araneoidea</taxon>
        <taxon>Araneidae</taxon>
        <taxon>Araneus</taxon>
    </lineage>
</organism>
<dbReference type="AlphaFoldDB" id="A0A4Y2DP87"/>
<name>A0A4Y2DP87_ARAVE</name>
<proteinExistence type="predicted"/>
<evidence type="ECO:0000313" key="2">
    <source>
        <dbReference type="Proteomes" id="UP000499080"/>
    </source>
</evidence>
<sequence>MYDGTLMEPDFEPGSLLSQFRDLTTRSLKSPSVILGPKVCRFELHPTEDNRVCEPDTRKVWLSVSNIFTLEWSGSLKKWVVFEMLFSLTPSWTLFFRISYKMIMFSIQGGESHLENMKKVKLFAPFPSNIQKYKT</sequence>
<dbReference type="EMBL" id="BGPR01000397">
    <property type="protein sequence ID" value="GBM17999.1"/>
    <property type="molecule type" value="Genomic_DNA"/>
</dbReference>
<gene>
    <name evidence="1" type="ORF">AVEN_238395_1</name>
</gene>
<dbReference type="Proteomes" id="UP000499080">
    <property type="component" value="Unassembled WGS sequence"/>
</dbReference>